<gene>
    <name evidence="1" type="ORF">IPOD504_LOCUS3560</name>
</gene>
<organism evidence="1 2">
    <name type="scientific">Iphiclides podalirius</name>
    <name type="common">scarce swallowtail</name>
    <dbReference type="NCBI Taxonomy" id="110791"/>
    <lineage>
        <taxon>Eukaryota</taxon>
        <taxon>Metazoa</taxon>
        <taxon>Ecdysozoa</taxon>
        <taxon>Arthropoda</taxon>
        <taxon>Hexapoda</taxon>
        <taxon>Insecta</taxon>
        <taxon>Pterygota</taxon>
        <taxon>Neoptera</taxon>
        <taxon>Endopterygota</taxon>
        <taxon>Lepidoptera</taxon>
        <taxon>Glossata</taxon>
        <taxon>Ditrysia</taxon>
        <taxon>Papilionoidea</taxon>
        <taxon>Papilionidae</taxon>
        <taxon>Papilioninae</taxon>
        <taxon>Iphiclides</taxon>
    </lineage>
</organism>
<evidence type="ECO:0000313" key="1">
    <source>
        <dbReference type="EMBL" id="CAH2042061.1"/>
    </source>
</evidence>
<dbReference type="EMBL" id="OW152826">
    <property type="protein sequence ID" value="CAH2042061.1"/>
    <property type="molecule type" value="Genomic_DNA"/>
</dbReference>
<protein>
    <submittedName>
        <fullName evidence="1">Uncharacterized protein</fullName>
    </submittedName>
</protein>
<dbReference type="Proteomes" id="UP000837857">
    <property type="component" value="Chromosome 14"/>
</dbReference>
<proteinExistence type="predicted"/>
<accession>A0ABN8I026</accession>
<reference evidence="1" key="1">
    <citation type="submission" date="2022-03" db="EMBL/GenBank/DDBJ databases">
        <authorList>
            <person name="Martin H S."/>
        </authorList>
    </citation>
    <scope>NUCLEOTIDE SEQUENCE</scope>
</reference>
<keyword evidence="2" id="KW-1185">Reference proteome</keyword>
<sequence length="69" mass="7460">MCVLTFKRATRVGGTGAVDRLIGPAGSNGPPQFVGYRVPALCNFRKQSLVDKRANARSIRTPLRCPGRC</sequence>
<feature type="non-terminal residue" evidence="1">
    <location>
        <position position="69"/>
    </location>
</feature>
<name>A0ABN8I026_9NEOP</name>
<evidence type="ECO:0000313" key="2">
    <source>
        <dbReference type="Proteomes" id="UP000837857"/>
    </source>
</evidence>